<sequence>MSISIVTKLQLDFHLDLVKKFFCAIGEFEDLAALMSWSYPDENVHAEKPGLYFQSRDPFLETQGAPWSPFPPSSPAPWGQRGVKEGILFPRRTPCFSLVPVLGHSDSRCRVSEPLRRSRG</sequence>
<protein>
    <submittedName>
        <fullName evidence="1">(raccoon dog) hypothetical protein</fullName>
    </submittedName>
</protein>
<proteinExistence type="predicted"/>
<dbReference type="EMBL" id="CAJHUB010000669">
    <property type="protein sequence ID" value="CAD7672682.1"/>
    <property type="molecule type" value="Genomic_DNA"/>
</dbReference>
<organism evidence="1 2">
    <name type="scientific">Nyctereutes procyonoides</name>
    <name type="common">Raccoon dog</name>
    <name type="synonym">Canis procyonoides</name>
    <dbReference type="NCBI Taxonomy" id="34880"/>
    <lineage>
        <taxon>Eukaryota</taxon>
        <taxon>Metazoa</taxon>
        <taxon>Chordata</taxon>
        <taxon>Craniata</taxon>
        <taxon>Vertebrata</taxon>
        <taxon>Euteleostomi</taxon>
        <taxon>Mammalia</taxon>
        <taxon>Eutheria</taxon>
        <taxon>Laurasiatheria</taxon>
        <taxon>Carnivora</taxon>
        <taxon>Caniformia</taxon>
        <taxon>Canidae</taxon>
        <taxon>Nyctereutes</taxon>
    </lineage>
</organism>
<dbReference type="Proteomes" id="UP000645828">
    <property type="component" value="Unassembled WGS sequence"/>
</dbReference>
<keyword evidence="2" id="KW-1185">Reference proteome</keyword>
<gene>
    <name evidence="1" type="ORF">NYPRO_LOCUS5477</name>
</gene>
<name>A0A811Y8V4_NYCPR</name>
<evidence type="ECO:0000313" key="2">
    <source>
        <dbReference type="Proteomes" id="UP000645828"/>
    </source>
</evidence>
<reference evidence="1" key="1">
    <citation type="submission" date="2020-12" db="EMBL/GenBank/DDBJ databases">
        <authorList>
            <consortium name="Molecular Ecology Group"/>
        </authorList>
    </citation>
    <scope>NUCLEOTIDE SEQUENCE</scope>
    <source>
        <strain evidence="1">TBG_1078</strain>
    </source>
</reference>
<comment type="caution">
    <text evidence="1">The sequence shown here is derived from an EMBL/GenBank/DDBJ whole genome shotgun (WGS) entry which is preliminary data.</text>
</comment>
<accession>A0A811Y8V4</accession>
<evidence type="ECO:0000313" key="1">
    <source>
        <dbReference type="EMBL" id="CAD7672682.1"/>
    </source>
</evidence>
<dbReference type="AlphaFoldDB" id="A0A811Y8V4"/>